<reference evidence="6 7" key="1">
    <citation type="journal article" date="2003" name="PLoS Biol.">
        <title>The genome sequence of Caenorhabditis briggsae: a platform for comparative genomics.</title>
        <authorList>
            <person name="Stein L.D."/>
            <person name="Bao Z."/>
            <person name="Blasiar D."/>
            <person name="Blumenthal T."/>
            <person name="Brent M.R."/>
            <person name="Chen N."/>
            <person name="Chinwalla A."/>
            <person name="Clarke L."/>
            <person name="Clee C."/>
            <person name="Coghlan A."/>
            <person name="Coulson A."/>
            <person name="D'Eustachio P."/>
            <person name="Fitch D.H."/>
            <person name="Fulton L.A."/>
            <person name="Fulton R.E."/>
            <person name="Griffiths-Jones S."/>
            <person name="Harris T.W."/>
            <person name="Hillier L.W."/>
            <person name="Kamath R."/>
            <person name="Kuwabara P.E."/>
            <person name="Mardis E.R."/>
            <person name="Marra M.A."/>
            <person name="Miner T.L."/>
            <person name="Minx P."/>
            <person name="Mullikin J.C."/>
            <person name="Plumb R.W."/>
            <person name="Rogers J."/>
            <person name="Schein J.E."/>
            <person name="Sohrmann M."/>
            <person name="Spieth J."/>
            <person name="Stajich J.E."/>
            <person name="Wei C."/>
            <person name="Willey D."/>
            <person name="Wilson R.K."/>
            <person name="Durbin R."/>
            <person name="Waterston R.H."/>
        </authorList>
    </citation>
    <scope>NUCLEOTIDE SEQUENCE [LARGE SCALE GENOMIC DNA]</scope>
    <source>
        <strain evidence="6 7">AF16</strain>
    </source>
</reference>
<dbReference type="KEGG" id="cbr:CBG_10699"/>
<dbReference type="GO" id="GO:0008270">
    <property type="term" value="F:zinc ion binding"/>
    <property type="evidence" value="ECO:0007669"/>
    <property type="project" value="UniProtKB-KW"/>
</dbReference>
<dbReference type="SUPFAM" id="SSF140996">
    <property type="entry name" value="Hermes dimerisation domain"/>
    <property type="match status" value="1"/>
</dbReference>
<dbReference type="CTD" id="8590775"/>
<dbReference type="RefSeq" id="XP_045094336.1">
    <property type="nucleotide sequence ID" value="XM_045244380.1"/>
</dbReference>
<organism evidence="6 7">
    <name type="scientific">Caenorhabditis briggsae</name>
    <dbReference type="NCBI Taxonomy" id="6238"/>
    <lineage>
        <taxon>Eukaryota</taxon>
        <taxon>Metazoa</taxon>
        <taxon>Ecdysozoa</taxon>
        <taxon>Nematoda</taxon>
        <taxon>Chromadorea</taxon>
        <taxon>Rhabditida</taxon>
        <taxon>Rhabditina</taxon>
        <taxon>Rhabditomorpha</taxon>
        <taxon>Rhabditoidea</taxon>
        <taxon>Rhabditidae</taxon>
        <taxon>Peloderinae</taxon>
        <taxon>Caenorhabditis</taxon>
    </lineage>
</organism>
<evidence type="ECO:0000256" key="1">
    <source>
        <dbReference type="ARBA" id="ARBA00004123"/>
    </source>
</evidence>
<dbReference type="SUPFAM" id="SSF53098">
    <property type="entry name" value="Ribonuclease H-like"/>
    <property type="match status" value="1"/>
</dbReference>
<evidence type="ECO:0000256" key="4">
    <source>
        <dbReference type="ARBA" id="ARBA00022833"/>
    </source>
</evidence>
<accession>A8XBL1</accession>
<keyword evidence="4" id="KW-0862">Zinc</keyword>
<evidence type="ECO:0000313" key="7">
    <source>
        <dbReference type="Proteomes" id="UP000008549"/>
    </source>
</evidence>
<keyword evidence="2" id="KW-0479">Metal-binding</keyword>
<dbReference type="HOGENOM" id="CLU_009123_12_0_1"/>
<proteinExistence type="predicted"/>
<keyword evidence="5" id="KW-0539">Nucleus</keyword>
<keyword evidence="3" id="KW-0863">Zinc-finger</keyword>
<dbReference type="WormBase" id="CBG10699">
    <property type="protein sequence ID" value="CBP25982"/>
    <property type="gene ID" value="WBGene00031995"/>
</dbReference>
<evidence type="ECO:0000313" key="6">
    <source>
        <dbReference type="EMBL" id="CAP30027.2"/>
    </source>
</evidence>
<dbReference type="Proteomes" id="UP000008549">
    <property type="component" value="Unassembled WGS sequence"/>
</dbReference>
<dbReference type="OMA" id="DKYLHET"/>
<dbReference type="PANTHER" id="PTHR46481">
    <property type="entry name" value="ZINC FINGER BED DOMAIN-CONTAINING PROTEIN 4"/>
    <property type="match status" value="1"/>
</dbReference>
<evidence type="ECO:0000313" key="8">
    <source>
        <dbReference type="WormBase" id="CBG10699"/>
    </source>
</evidence>
<dbReference type="GeneID" id="8590775"/>
<dbReference type="InterPro" id="IPR052035">
    <property type="entry name" value="ZnF_BED_domain_contain"/>
</dbReference>
<dbReference type="InParanoid" id="A8XBL1"/>
<dbReference type="EMBL" id="HE601167">
    <property type="protein sequence ID" value="CAP30027.2"/>
    <property type="molecule type" value="Genomic_DNA"/>
</dbReference>
<keyword evidence="7" id="KW-1185">Reference proteome</keyword>
<comment type="subcellular location">
    <subcellularLocation>
        <location evidence="1">Nucleus</location>
    </subcellularLocation>
</comment>
<evidence type="ECO:0000256" key="2">
    <source>
        <dbReference type="ARBA" id="ARBA00022723"/>
    </source>
</evidence>
<dbReference type="PANTHER" id="PTHR46481:SF10">
    <property type="entry name" value="ZINC FINGER BED DOMAIN-CONTAINING PROTEIN 39"/>
    <property type="match status" value="1"/>
</dbReference>
<reference evidence="6 7" key="2">
    <citation type="journal article" date="2011" name="PLoS Genet.">
        <title>Caenorhabditis briggsae recombinant inbred line genotypes reveal inter-strain incompatibility and the evolution of recombination.</title>
        <authorList>
            <person name="Ross J.A."/>
            <person name="Koboldt D.C."/>
            <person name="Staisch J.E."/>
            <person name="Chamberlin H.M."/>
            <person name="Gupta B.P."/>
            <person name="Miller R.D."/>
            <person name="Baird S.E."/>
            <person name="Haag E.S."/>
        </authorList>
    </citation>
    <scope>NUCLEOTIDE SEQUENCE [LARGE SCALE GENOMIC DNA]</scope>
    <source>
        <strain evidence="6 7">AF16</strain>
    </source>
</reference>
<dbReference type="GO" id="GO:0005634">
    <property type="term" value="C:nucleus"/>
    <property type="evidence" value="ECO:0000318"/>
    <property type="project" value="GO_Central"/>
</dbReference>
<evidence type="ECO:0000256" key="5">
    <source>
        <dbReference type="ARBA" id="ARBA00023242"/>
    </source>
</evidence>
<name>A8XBL1_CAEBR</name>
<gene>
    <name evidence="6 8" type="ORF">CBG10699</name>
    <name evidence="6" type="ORF">CBG_10699</name>
</gene>
<dbReference type="GO" id="GO:0006357">
    <property type="term" value="P:regulation of transcription by RNA polymerase II"/>
    <property type="evidence" value="ECO:0000318"/>
    <property type="project" value="GO_Central"/>
</dbReference>
<dbReference type="AlphaFoldDB" id="A8XBL1"/>
<protein>
    <submittedName>
        <fullName evidence="6">Protein CBG10699</fullName>
    </submittedName>
</protein>
<evidence type="ECO:0000256" key="3">
    <source>
        <dbReference type="ARBA" id="ARBA00022771"/>
    </source>
</evidence>
<sequence>MICCDNQPFSIVENMGFKNFVNTLAPGTKIKSRYFYSSKGLDLLVANLEEQVKLDLKNAEELSMTSDGWSSQDKKHSLLSLTAHWIHKETFQPCFAVLGSRANYKNLDKFNIDKSSVVCITRDGATTMSSLCSNLNMKSIHCYAHLLQLSVKDMLDSRKELDEIVEKMKKITRKMGRSGIAQEAFKSILNEEGLPSRMLKKSTEVRWSSLLLIIRSFIQNKKVVVLLGVDYPAIGFPLFSTSDWELLEAVEKVLSPIAETTKSAQHRYLATASVIIPSICLLMSELDEFKDSEVEHVSDLAENLKKSIQHRCGKYKLDDMLRTSTFLDPRFKDMFFTSSHKDSIIRQLLKKDGSVSETSGKVDDVVPQVNETLSAYDKYLLKHSQKTPEPSPMSTQVEEEVTRYLRSPPSRNINPYTFWQNGNLWKSLARPGHAQPGPRAGS</sequence>
<dbReference type="InterPro" id="IPR012337">
    <property type="entry name" value="RNaseH-like_sf"/>
</dbReference>
<dbReference type="eggNOG" id="KOG1121">
    <property type="taxonomic scope" value="Eukaryota"/>
</dbReference>